<keyword evidence="6 9" id="KW-1133">Transmembrane helix</keyword>
<dbReference type="Proteomes" id="UP000182649">
    <property type="component" value="Unassembled WGS sequence"/>
</dbReference>
<evidence type="ECO:0000256" key="7">
    <source>
        <dbReference type="ARBA" id="ARBA00023136"/>
    </source>
</evidence>
<dbReference type="EMBL" id="FPBZ01000019">
    <property type="protein sequence ID" value="SFU72015.1"/>
    <property type="molecule type" value="Genomic_DNA"/>
</dbReference>
<dbReference type="Pfam" id="PF13091">
    <property type="entry name" value="PLDc_2"/>
    <property type="match status" value="2"/>
</dbReference>
<evidence type="ECO:0000313" key="11">
    <source>
        <dbReference type="EMBL" id="SFU72015.1"/>
    </source>
</evidence>
<dbReference type="SMART" id="SM00155">
    <property type="entry name" value="PLDc"/>
    <property type="match status" value="2"/>
</dbReference>
<dbReference type="InterPro" id="IPR022924">
    <property type="entry name" value="Cardiolipin_synthase"/>
</dbReference>
<dbReference type="NCBIfam" id="TIGR04265">
    <property type="entry name" value="bac_cardiolipin"/>
    <property type="match status" value="1"/>
</dbReference>
<feature type="transmembrane region" description="Helical" evidence="9">
    <location>
        <begin position="6"/>
        <end position="26"/>
    </location>
</feature>
<dbReference type="PROSITE" id="PS50035">
    <property type="entry name" value="PLD"/>
    <property type="match status" value="2"/>
</dbReference>
<evidence type="ECO:0000313" key="12">
    <source>
        <dbReference type="Proteomes" id="UP000182649"/>
    </source>
</evidence>
<dbReference type="AlphaFoldDB" id="A0A1I7IGF6"/>
<dbReference type="EC" id="2.7.8.-" evidence="8"/>
<evidence type="ECO:0000259" key="10">
    <source>
        <dbReference type="PROSITE" id="PS50035"/>
    </source>
</evidence>
<dbReference type="InterPro" id="IPR001736">
    <property type="entry name" value="PLipase_D/transphosphatidylase"/>
</dbReference>
<dbReference type="CDD" id="cd09110">
    <property type="entry name" value="PLDc_CLS_1"/>
    <property type="match status" value="1"/>
</dbReference>
<keyword evidence="3" id="KW-0808">Transferase</keyword>
<keyword evidence="5" id="KW-0677">Repeat</keyword>
<dbReference type="RefSeq" id="WP_074975662.1">
    <property type="nucleotide sequence ID" value="NZ_FPBZ01000019.1"/>
</dbReference>
<dbReference type="Gene3D" id="3.30.870.10">
    <property type="entry name" value="Endonuclease Chain A"/>
    <property type="match status" value="2"/>
</dbReference>
<evidence type="ECO:0000256" key="3">
    <source>
        <dbReference type="ARBA" id="ARBA00022679"/>
    </source>
</evidence>
<evidence type="ECO:0000256" key="5">
    <source>
        <dbReference type="ARBA" id="ARBA00022737"/>
    </source>
</evidence>
<accession>A0A1I7IGF6</accession>
<proteinExistence type="predicted"/>
<keyword evidence="2" id="KW-1003">Cell membrane</keyword>
<organism evidence="11 12">
    <name type="scientific">Nitrosospira multiformis</name>
    <dbReference type="NCBI Taxonomy" id="1231"/>
    <lineage>
        <taxon>Bacteria</taxon>
        <taxon>Pseudomonadati</taxon>
        <taxon>Pseudomonadota</taxon>
        <taxon>Betaproteobacteria</taxon>
        <taxon>Nitrosomonadales</taxon>
        <taxon>Nitrosomonadaceae</taxon>
        <taxon>Nitrosospira</taxon>
    </lineage>
</organism>
<reference evidence="12" key="1">
    <citation type="submission" date="2016-10" db="EMBL/GenBank/DDBJ databases">
        <authorList>
            <person name="Varghese N."/>
            <person name="Submissions S."/>
        </authorList>
    </citation>
    <scope>NUCLEOTIDE SEQUENCE [LARGE SCALE GENOMIC DNA]</scope>
    <source>
        <strain evidence="12">Nl14</strain>
    </source>
</reference>
<evidence type="ECO:0000256" key="2">
    <source>
        <dbReference type="ARBA" id="ARBA00022475"/>
    </source>
</evidence>
<protein>
    <recommendedName>
        <fullName evidence="8">Cardiolipin synthase</fullName>
        <ecNumber evidence="8">2.7.8.-</ecNumber>
    </recommendedName>
</protein>
<evidence type="ECO:0000256" key="6">
    <source>
        <dbReference type="ARBA" id="ARBA00022989"/>
    </source>
</evidence>
<dbReference type="GO" id="GO:0005886">
    <property type="term" value="C:plasma membrane"/>
    <property type="evidence" value="ECO:0007669"/>
    <property type="project" value="UniProtKB-SubCell"/>
</dbReference>
<evidence type="ECO:0000256" key="4">
    <source>
        <dbReference type="ARBA" id="ARBA00022692"/>
    </source>
</evidence>
<dbReference type="InterPro" id="IPR025202">
    <property type="entry name" value="PLD-like_dom"/>
</dbReference>
<name>A0A1I7IGF6_9PROT</name>
<evidence type="ECO:0000256" key="9">
    <source>
        <dbReference type="SAM" id="Phobius"/>
    </source>
</evidence>
<feature type="domain" description="PLD phosphodiesterase" evidence="10">
    <location>
        <begin position="161"/>
        <end position="188"/>
    </location>
</feature>
<dbReference type="GO" id="GO:0008808">
    <property type="term" value="F:cardiolipin synthase activity"/>
    <property type="evidence" value="ECO:0007669"/>
    <property type="project" value="UniProtKB-UniRule"/>
</dbReference>
<dbReference type="GO" id="GO:0032049">
    <property type="term" value="P:cardiolipin biosynthetic process"/>
    <property type="evidence" value="ECO:0007669"/>
    <property type="project" value="UniProtKB-UniRule"/>
</dbReference>
<comment type="subcellular location">
    <subcellularLocation>
        <location evidence="1">Cell membrane</location>
    </subcellularLocation>
</comment>
<keyword evidence="4 9" id="KW-0812">Transmembrane</keyword>
<sequence length="425" mass="48335">MNVPLWSVILVSVVTAVIFGLILVIFGRNEKEITHRVSHLYPVSDPQFLRSMGVLLGPALVRGNRVETLLNGNEIFPAMLKAIREAEKTITFETYIYWSGAIGRKFAETLSEKARQGVRVHVLLDWVGSEKMEEASIQTMRDAGVEIEKYHPPTWRTWRRINNRTHRKILVLDGKTGFTGGVGIADEWLGDAQRPDNWRDTHYRIEGPVVAQLQAAFADNWTKVKGSVLHGGEYFPELKEHGSNLAQVFKSSIEGGAESMHLMYLLSIAAAKKSIHLSMAYFVPDALARDAMVAALKRGVRIQIILPSRYIDKPLVRSASRGTWGVLLRSGAEIYEFQPTMYHCKLLIVDELWVSVGSTNFDSRSFKLNDESNLNVYNQEFAERQVADFKVDLTRSRQITFQEWESRPLTEKAWEYSLKIIRPQL</sequence>
<keyword evidence="7 9" id="KW-0472">Membrane</keyword>
<dbReference type="PANTHER" id="PTHR21248">
    <property type="entry name" value="CARDIOLIPIN SYNTHASE"/>
    <property type="match status" value="1"/>
</dbReference>
<dbReference type="SUPFAM" id="SSF56024">
    <property type="entry name" value="Phospholipase D/nuclease"/>
    <property type="match status" value="2"/>
</dbReference>
<feature type="domain" description="PLD phosphodiesterase" evidence="10">
    <location>
        <begin position="338"/>
        <end position="365"/>
    </location>
</feature>
<evidence type="ECO:0000256" key="8">
    <source>
        <dbReference type="NCBIfam" id="TIGR04265"/>
    </source>
</evidence>
<gene>
    <name evidence="11" type="ORF">SAMN05216417_11945</name>
</gene>
<dbReference type="OrthoDB" id="9762009at2"/>
<dbReference type="CDD" id="cd09159">
    <property type="entry name" value="PLDc_ybhO_like_2"/>
    <property type="match status" value="1"/>
</dbReference>
<dbReference type="PANTHER" id="PTHR21248:SF22">
    <property type="entry name" value="PHOSPHOLIPASE D"/>
    <property type="match status" value="1"/>
</dbReference>
<evidence type="ECO:0000256" key="1">
    <source>
        <dbReference type="ARBA" id="ARBA00004236"/>
    </source>
</evidence>